<protein>
    <submittedName>
        <fullName evidence="2">Uncharacterized protein</fullName>
    </submittedName>
</protein>
<evidence type="ECO:0000313" key="3">
    <source>
        <dbReference type="Proteomes" id="UP000053477"/>
    </source>
</evidence>
<dbReference type="Proteomes" id="UP000053477">
    <property type="component" value="Unassembled WGS sequence"/>
</dbReference>
<feature type="non-terminal residue" evidence="2">
    <location>
        <position position="733"/>
    </location>
</feature>
<gene>
    <name evidence="2" type="ORF">SCHPADRAFT_861403</name>
</gene>
<organism evidence="2 3">
    <name type="scientific">Schizopora paradoxa</name>
    <dbReference type="NCBI Taxonomy" id="27342"/>
    <lineage>
        <taxon>Eukaryota</taxon>
        <taxon>Fungi</taxon>
        <taxon>Dikarya</taxon>
        <taxon>Basidiomycota</taxon>
        <taxon>Agaricomycotina</taxon>
        <taxon>Agaricomycetes</taxon>
        <taxon>Hymenochaetales</taxon>
        <taxon>Schizoporaceae</taxon>
        <taxon>Schizopora</taxon>
    </lineage>
</organism>
<feature type="region of interest" description="Disordered" evidence="1">
    <location>
        <begin position="25"/>
        <end position="45"/>
    </location>
</feature>
<feature type="compositionally biased region" description="Basic and acidic residues" evidence="1">
    <location>
        <begin position="25"/>
        <end position="38"/>
    </location>
</feature>
<dbReference type="STRING" id="27342.A0A0H2RNR9"/>
<dbReference type="InParanoid" id="A0A0H2RNR9"/>
<sequence>MTKAGCSANQSGKLLNEIIREIAPRSGAAKETEKHEASARTVQRSNGEGGVAAKIQIGYEMMQAKSLTISGDATTHKKQNLESRHANYAVRASYSDEKQGETVPTVNRTRFLGVHTSVNHKAATQLEGWKNTVSDIADVTNRSPLLEKSSGSNIQHVFRMCEFTAKLVGVHSDHAEDQKAFARGALSWKLETSRASLGYTYIEELSEEDFIRVADEAQAEKISEVGEAKWDGMSSNEREKLLDDAISALAWRLGEEKYASLSAEEKKDFDLFLWVGCMMHKLLNAVKGGCAKFSSFWARKNLRGPLLLPNRDNDAALDSASSSLTAAGKRALEVSGGGAVKLTSLMGAYLKHRDDKKGEQDAHKAYMDFFSGISTFPDTSNTRYQSHIDAAAVIIAQLELYQEYMRHARDLKQNRNFNHMENNIYNALQDLPTQAELLVMVFYGEAVCYPYGRTVRNAVTDGRNALDMGPYHEQVIAFVKRLIETPEIILSPDADPQEAVMDGREWTNPEAVAIAQKLAPSFPYLRELFVDFCDGTLVTWQRFSAEFVTGGAIDSASKSNRERAWMPATNDANEGALGRYRVLKRAKVRQTLHLQNAQVMYNRNGTQDFMDAKLNRPQDEAFLRAEWRKVDSSKLTKRGNDEVVRANIATVEEKHEKDTVRAGKKAETQARLKAVGDKMVLEESEIRKMTLKAIRLQLQFLRSLCEDPEIPRAKDTAKKEAAKEALIAAMARY</sequence>
<keyword evidence="3" id="KW-1185">Reference proteome</keyword>
<evidence type="ECO:0000256" key="1">
    <source>
        <dbReference type="SAM" id="MobiDB-lite"/>
    </source>
</evidence>
<dbReference type="EMBL" id="KQ086206">
    <property type="protein sequence ID" value="KLO06451.1"/>
    <property type="molecule type" value="Genomic_DNA"/>
</dbReference>
<dbReference type="AlphaFoldDB" id="A0A0H2RNR9"/>
<reference evidence="2 3" key="1">
    <citation type="submission" date="2015-04" db="EMBL/GenBank/DDBJ databases">
        <title>Complete genome sequence of Schizopora paradoxa KUC8140, a cosmopolitan wood degrader in East Asia.</title>
        <authorList>
            <consortium name="DOE Joint Genome Institute"/>
            <person name="Min B."/>
            <person name="Park H."/>
            <person name="Jang Y."/>
            <person name="Kim J.-J."/>
            <person name="Kim K.H."/>
            <person name="Pangilinan J."/>
            <person name="Lipzen A."/>
            <person name="Riley R."/>
            <person name="Grigoriev I.V."/>
            <person name="Spatafora J.W."/>
            <person name="Choi I.-G."/>
        </authorList>
    </citation>
    <scope>NUCLEOTIDE SEQUENCE [LARGE SCALE GENOMIC DNA]</scope>
    <source>
        <strain evidence="2 3">KUC8140</strain>
    </source>
</reference>
<accession>A0A0H2RNR9</accession>
<evidence type="ECO:0000313" key="2">
    <source>
        <dbReference type="EMBL" id="KLO06451.1"/>
    </source>
</evidence>
<name>A0A0H2RNR9_9AGAM</name>
<proteinExistence type="predicted"/>
<dbReference type="OrthoDB" id="3052721at2759"/>